<dbReference type="EMBL" id="LSSN01003450">
    <property type="protein sequence ID" value="OMJ13532.1"/>
    <property type="molecule type" value="Genomic_DNA"/>
</dbReference>
<sequence length="467" mass="51173">MFSPVRKVNLSLVFNSFSSKQPVTNTIIFRLNSNSRAYTSVPTTSSKGPLDGIRILDLSRVLAGPYCSMLLGDLGAEVIKIEHPERGDDTRSWGPPFAPYTKESKYTPNKLNKLKTTTFPGESAYFLCANRNKKSVAINIKEPKGQDIVKQLAKKCDILIENYVPGKLDEFGLGYNQIKEVNDKLIYASITGYGHTGPYSKNPGYDVMIEAEAGLMHITGERTSNPVKVGVAITDVVTGLYAHGAIMAALISRSKTNVGQHLDINLLGSQLSALVNIGSNYLIGNTEASRWGSEHPSIVPYRNYQTKTDPICIGGGNDSQFKSLIKSLDLTEILSSADEFSSNSLRVKNRAKVDSIIQTKLNTMTRDEVIKALENKGVPHAPINNMQQTFEHPQVLARNLVANINHKYVGNIKIVQPAVTYSNSPATIRLPPPMLGQHTESVLKGILNYSKESVDNLCSEGVISTFE</sequence>
<dbReference type="GO" id="GO:0047369">
    <property type="term" value="F:succinate-hydroxymethylglutarate CoA-transferase activity"/>
    <property type="evidence" value="ECO:0007669"/>
    <property type="project" value="TreeGrafter"/>
</dbReference>
<comment type="caution">
    <text evidence="3">The sequence shown here is derived from an EMBL/GenBank/DDBJ whole genome shotgun (WGS) entry which is preliminary data.</text>
</comment>
<name>A0A1R1XFX9_9FUNG</name>
<reference evidence="3 4" key="1">
    <citation type="submission" date="2017-01" db="EMBL/GenBank/DDBJ databases">
        <authorList>
            <person name="Mah S.A."/>
            <person name="Swanson W.J."/>
            <person name="Moy G.W."/>
            <person name="Vacquier V.D."/>
        </authorList>
    </citation>
    <scope>NUCLEOTIDE SEQUENCE [LARGE SCALE GENOMIC DNA]</scope>
    <source>
        <strain evidence="3 4">GSMNP</strain>
    </source>
</reference>
<comment type="similarity">
    <text evidence="1">Belongs to the CoA-transferase III family.</text>
</comment>
<dbReference type="InterPro" id="IPR050483">
    <property type="entry name" value="CoA-transferase_III_domain"/>
</dbReference>
<dbReference type="Pfam" id="PF02515">
    <property type="entry name" value="CoA_transf_3"/>
    <property type="match status" value="1"/>
</dbReference>
<dbReference type="OrthoDB" id="5863171at2759"/>
<proteinExistence type="inferred from homology"/>
<dbReference type="InterPro" id="IPR023606">
    <property type="entry name" value="CoA-Trfase_III_dom_1_sf"/>
</dbReference>
<gene>
    <name evidence="3" type="ORF">AYI70_g8439</name>
</gene>
<evidence type="ECO:0000313" key="3">
    <source>
        <dbReference type="EMBL" id="OMJ13532.1"/>
    </source>
</evidence>
<accession>A0A1R1XFX9</accession>
<dbReference type="Gene3D" id="3.40.50.10540">
    <property type="entry name" value="Crotonobetainyl-coa:carnitine coa-transferase, domain 1"/>
    <property type="match status" value="2"/>
</dbReference>
<keyword evidence="2 3" id="KW-0808">Transferase</keyword>
<dbReference type="SUPFAM" id="SSF89796">
    <property type="entry name" value="CoA-transferase family III (CaiB/BaiF)"/>
    <property type="match status" value="1"/>
</dbReference>
<evidence type="ECO:0000256" key="2">
    <source>
        <dbReference type="ARBA" id="ARBA00022679"/>
    </source>
</evidence>
<dbReference type="Proteomes" id="UP000187283">
    <property type="component" value="Unassembled WGS sequence"/>
</dbReference>
<keyword evidence="4" id="KW-1185">Reference proteome</keyword>
<dbReference type="STRING" id="133412.A0A1R1XFX9"/>
<dbReference type="GO" id="GO:0005739">
    <property type="term" value="C:mitochondrion"/>
    <property type="evidence" value="ECO:0007669"/>
    <property type="project" value="TreeGrafter"/>
</dbReference>
<organism evidence="3 4">
    <name type="scientific">Smittium culicis</name>
    <dbReference type="NCBI Taxonomy" id="133412"/>
    <lineage>
        <taxon>Eukaryota</taxon>
        <taxon>Fungi</taxon>
        <taxon>Fungi incertae sedis</taxon>
        <taxon>Zoopagomycota</taxon>
        <taxon>Kickxellomycotina</taxon>
        <taxon>Harpellomycetes</taxon>
        <taxon>Harpellales</taxon>
        <taxon>Legeriomycetaceae</taxon>
        <taxon>Smittium</taxon>
    </lineage>
</organism>
<protein>
    <submittedName>
        <fullName evidence="3">Succinate-hydroxymethylglutarate CoA-transferase</fullName>
    </submittedName>
</protein>
<dbReference type="PANTHER" id="PTHR48207:SF3">
    <property type="entry name" value="SUCCINATE--HYDROXYMETHYLGLUTARATE COA-TRANSFERASE"/>
    <property type="match status" value="1"/>
</dbReference>
<evidence type="ECO:0000256" key="1">
    <source>
        <dbReference type="ARBA" id="ARBA00008383"/>
    </source>
</evidence>
<dbReference type="AlphaFoldDB" id="A0A1R1XFX9"/>
<dbReference type="PANTHER" id="PTHR48207">
    <property type="entry name" value="SUCCINATE--HYDROXYMETHYLGLUTARATE COA-TRANSFERASE"/>
    <property type="match status" value="1"/>
</dbReference>
<evidence type="ECO:0000313" key="4">
    <source>
        <dbReference type="Proteomes" id="UP000187283"/>
    </source>
</evidence>
<dbReference type="InterPro" id="IPR003673">
    <property type="entry name" value="CoA-Trfase_fam_III"/>
</dbReference>